<evidence type="ECO:0000256" key="3">
    <source>
        <dbReference type="ARBA" id="ARBA00022676"/>
    </source>
</evidence>
<evidence type="ECO:0000313" key="10">
    <source>
        <dbReference type="Proteomes" id="UP000317178"/>
    </source>
</evidence>
<keyword evidence="2" id="KW-1003">Cell membrane</keyword>
<protein>
    <recommendedName>
        <fullName evidence="11">Glycosyltransferase RgtA/B/C/D-like domain-containing protein</fullName>
    </recommendedName>
</protein>
<evidence type="ECO:0000256" key="5">
    <source>
        <dbReference type="ARBA" id="ARBA00022692"/>
    </source>
</evidence>
<dbReference type="KEGG" id="plon:Pla110_44720"/>
<evidence type="ECO:0008006" key="11">
    <source>
        <dbReference type="Google" id="ProtNLM"/>
    </source>
</evidence>
<feature type="transmembrane region" description="Helical" evidence="8">
    <location>
        <begin position="158"/>
        <end position="178"/>
    </location>
</feature>
<keyword evidence="5 8" id="KW-0812">Transmembrane</keyword>
<keyword evidence="6 8" id="KW-1133">Transmembrane helix</keyword>
<keyword evidence="7 8" id="KW-0472">Membrane</keyword>
<dbReference type="InterPro" id="IPR050297">
    <property type="entry name" value="LipidA_mod_glycosyltrf_83"/>
</dbReference>
<dbReference type="Proteomes" id="UP000317178">
    <property type="component" value="Chromosome"/>
</dbReference>
<accession>A0A518CTZ7</accession>
<keyword evidence="4" id="KW-0808">Transferase</keyword>
<reference evidence="9 10" key="1">
    <citation type="submission" date="2019-02" db="EMBL/GenBank/DDBJ databases">
        <title>Deep-cultivation of Planctomycetes and their phenomic and genomic characterization uncovers novel biology.</title>
        <authorList>
            <person name="Wiegand S."/>
            <person name="Jogler M."/>
            <person name="Boedeker C."/>
            <person name="Pinto D."/>
            <person name="Vollmers J."/>
            <person name="Rivas-Marin E."/>
            <person name="Kohn T."/>
            <person name="Peeters S.H."/>
            <person name="Heuer A."/>
            <person name="Rast P."/>
            <person name="Oberbeckmann S."/>
            <person name="Bunk B."/>
            <person name="Jeske O."/>
            <person name="Meyerdierks A."/>
            <person name="Storesund J.E."/>
            <person name="Kallscheuer N."/>
            <person name="Luecker S."/>
            <person name="Lage O.M."/>
            <person name="Pohl T."/>
            <person name="Merkel B.J."/>
            <person name="Hornburger P."/>
            <person name="Mueller R.-W."/>
            <person name="Bruemmer F."/>
            <person name="Labrenz M."/>
            <person name="Spormann A.M."/>
            <person name="Op den Camp H."/>
            <person name="Overmann J."/>
            <person name="Amann R."/>
            <person name="Jetten M.S.M."/>
            <person name="Mascher T."/>
            <person name="Medema M.H."/>
            <person name="Devos D.P."/>
            <person name="Kaster A.-K."/>
            <person name="Ovreas L."/>
            <person name="Rohde M."/>
            <person name="Galperin M.Y."/>
            <person name="Jogler C."/>
        </authorList>
    </citation>
    <scope>NUCLEOTIDE SEQUENCE [LARGE SCALE GENOMIC DNA]</scope>
    <source>
        <strain evidence="9 10">Pla110</strain>
    </source>
</reference>
<feature type="transmembrane region" description="Helical" evidence="8">
    <location>
        <begin position="313"/>
        <end position="336"/>
    </location>
</feature>
<feature type="transmembrane region" description="Helical" evidence="8">
    <location>
        <begin position="104"/>
        <end position="126"/>
    </location>
</feature>
<feature type="transmembrane region" description="Helical" evidence="8">
    <location>
        <begin position="366"/>
        <end position="385"/>
    </location>
</feature>
<feature type="transmembrane region" description="Helical" evidence="8">
    <location>
        <begin position="342"/>
        <end position="359"/>
    </location>
</feature>
<dbReference type="EMBL" id="CP036281">
    <property type="protein sequence ID" value="QDU82710.1"/>
    <property type="molecule type" value="Genomic_DNA"/>
</dbReference>
<evidence type="ECO:0000256" key="1">
    <source>
        <dbReference type="ARBA" id="ARBA00004651"/>
    </source>
</evidence>
<feature type="transmembrane region" description="Helical" evidence="8">
    <location>
        <begin position="391"/>
        <end position="410"/>
    </location>
</feature>
<evidence type="ECO:0000313" key="9">
    <source>
        <dbReference type="EMBL" id="QDU82710.1"/>
    </source>
</evidence>
<feature type="transmembrane region" description="Helical" evidence="8">
    <location>
        <begin position="232"/>
        <end position="254"/>
    </location>
</feature>
<evidence type="ECO:0000256" key="2">
    <source>
        <dbReference type="ARBA" id="ARBA00022475"/>
    </source>
</evidence>
<dbReference type="GO" id="GO:0016763">
    <property type="term" value="F:pentosyltransferase activity"/>
    <property type="evidence" value="ECO:0007669"/>
    <property type="project" value="TreeGrafter"/>
</dbReference>
<evidence type="ECO:0000256" key="4">
    <source>
        <dbReference type="ARBA" id="ARBA00022679"/>
    </source>
</evidence>
<feature type="transmembrane region" description="Helical" evidence="8">
    <location>
        <begin position="36"/>
        <end position="54"/>
    </location>
</feature>
<dbReference type="GO" id="GO:0009103">
    <property type="term" value="P:lipopolysaccharide biosynthetic process"/>
    <property type="evidence" value="ECO:0007669"/>
    <property type="project" value="UniProtKB-ARBA"/>
</dbReference>
<keyword evidence="10" id="KW-1185">Reference proteome</keyword>
<evidence type="ECO:0000256" key="6">
    <source>
        <dbReference type="ARBA" id="ARBA00022989"/>
    </source>
</evidence>
<evidence type="ECO:0000256" key="7">
    <source>
        <dbReference type="ARBA" id="ARBA00023136"/>
    </source>
</evidence>
<name>A0A518CTZ7_9PLAN</name>
<dbReference type="AlphaFoldDB" id="A0A518CTZ7"/>
<gene>
    <name evidence="9" type="ORF">Pla110_44720</name>
</gene>
<dbReference type="PANTHER" id="PTHR33908:SF11">
    <property type="entry name" value="MEMBRANE PROTEIN"/>
    <property type="match status" value="1"/>
</dbReference>
<proteinExistence type="predicted"/>
<comment type="subcellular location">
    <subcellularLocation>
        <location evidence="1">Cell membrane</location>
        <topology evidence="1">Multi-pass membrane protein</topology>
    </subcellularLocation>
</comment>
<dbReference type="PANTHER" id="PTHR33908">
    <property type="entry name" value="MANNOSYLTRANSFERASE YKCB-RELATED"/>
    <property type="match status" value="1"/>
</dbReference>
<dbReference type="GO" id="GO:0005886">
    <property type="term" value="C:plasma membrane"/>
    <property type="evidence" value="ECO:0007669"/>
    <property type="project" value="UniProtKB-SubCell"/>
</dbReference>
<feature type="transmembrane region" description="Helical" evidence="8">
    <location>
        <begin position="199"/>
        <end position="220"/>
    </location>
</feature>
<sequence length="525" mass="60655">MFQELLQGTGVLNLIKQVGRWLDQWQRAREAKPGQMLFMLGLLLVAIQISPYWYATRDGAEYVSVARSIGTEGEFNNYGSPRTKVPPVYPLLISPAWWTGERPWLAVSCIQAGWGLVLLAGTWWWFRRLIPDHAVTLTGITMVNASLWYYYARTLKEIVFLALLLSTLWAMQQLLNALNTKQKSSCRALCLRGLLSTSLLTLLCLTRYSAVVLSAGLGLVLLKQSWQSRTHWWRVVIVPALVSLVPCVAVYCYLSWDQQMAAVHGHGTYIAAWQEAGSTFVSRLNESLIRRTEDFGRVLLPGMFKSYSNQPTWFDWNMLIFIPTIIVVLYGWWRLFRTRDDLFVALFPFYLLLYLAWPYQQGTRFAVALLPLAFACYWTGCQRLLRFGPLALSLLFILHLAVSSSYWLFVERPRVAYEDRYWQEVDAISKHLPAEVLEQRDQIGVNRIPASLHSMLQVELDYRLYSFKDHPTFYSEANWMIQPVVYPHPGEFRTVYESYNFELLQRIKPDGELPDPGNARFDGLR</sequence>
<keyword evidence="3" id="KW-0328">Glycosyltransferase</keyword>
<evidence type="ECO:0000256" key="8">
    <source>
        <dbReference type="SAM" id="Phobius"/>
    </source>
</evidence>
<organism evidence="9 10">
    <name type="scientific">Polystyrenella longa</name>
    <dbReference type="NCBI Taxonomy" id="2528007"/>
    <lineage>
        <taxon>Bacteria</taxon>
        <taxon>Pseudomonadati</taxon>
        <taxon>Planctomycetota</taxon>
        <taxon>Planctomycetia</taxon>
        <taxon>Planctomycetales</taxon>
        <taxon>Planctomycetaceae</taxon>
        <taxon>Polystyrenella</taxon>
    </lineage>
</organism>